<dbReference type="Gene3D" id="3.40.50.720">
    <property type="entry name" value="NAD(P)-binding Rossmann-like Domain"/>
    <property type="match status" value="1"/>
</dbReference>
<dbReference type="InterPro" id="IPR008927">
    <property type="entry name" value="6-PGluconate_DH-like_C_sf"/>
</dbReference>
<dbReference type="Gene3D" id="1.10.1040.10">
    <property type="entry name" value="N-(1-d-carboxylethyl)-l-norvaline Dehydrogenase, domain 2"/>
    <property type="match status" value="1"/>
</dbReference>
<feature type="site" description="Important for catalytic activity" evidence="2">
    <location>
        <position position="139"/>
    </location>
</feature>
<dbReference type="GO" id="GO:0006631">
    <property type="term" value="P:fatty acid metabolic process"/>
    <property type="evidence" value="ECO:0007669"/>
    <property type="project" value="InterPro"/>
</dbReference>
<dbReference type="SUPFAM" id="SSF48179">
    <property type="entry name" value="6-phosphogluconate dehydrogenase C-terminal domain-like"/>
    <property type="match status" value="1"/>
</dbReference>
<proteinExistence type="predicted"/>
<dbReference type="InterPro" id="IPR006108">
    <property type="entry name" value="3HC_DH_C"/>
</dbReference>
<dbReference type="RefSeq" id="WP_036740176.1">
    <property type="nucleotide sequence ID" value="NZ_FOJO01000001.1"/>
</dbReference>
<dbReference type="PANTHER" id="PTHR48075:SF5">
    <property type="entry name" value="3-HYDROXYBUTYRYL-COA DEHYDROGENASE"/>
    <property type="match status" value="1"/>
</dbReference>
<dbReference type="NCBIfam" id="NF006143">
    <property type="entry name" value="PRK08293.1"/>
    <property type="match status" value="1"/>
</dbReference>
<feature type="domain" description="3-hydroxyacyl-CoA dehydrogenase C-terminal" evidence="3">
    <location>
        <begin position="186"/>
        <end position="284"/>
    </location>
</feature>
<organism evidence="5 7">
    <name type="scientific">Paracoccus halophilus</name>
    <dbReference type="NCBI Taxonomy" id="376733"/>
    <lineage>
        <taxon>Bacteria</taxon>
        <taxon>Pseudomonadati</taxon>
        <taxon>Pseudomonadota</taxon>
        <taxon>Alphaproteobacteria</taxon>
        <taxon>Rhodobacterales</taxon>
        <taxon>Paracoccaceae</taxon>
        <taxon>Paracoccus</taxon>
    </lineage>
</organism>
<dbReference type="STRING" id="376733.SAMN04487972_101376"/>
<dbReference type="PIRSF" id="PIRSF000105">
    <property type="entry name" value="HCDH"/>
    <property type="match status" value="1"/>
</dbReference>
<dbReference type="InterPro" id="IPR013328">
    <property type="entry name" value="6PGD_dom2"/>
</dbReference>
<feature type="domain" description="3-hydroxyacyl-CoA dehydrogenase NAD binding" evidence="4">
    <location>
        <begin position="5"/>
        <end position="182"/>
    </location>
</feature>
<evidence type="ECO:0000313" key="7">
    <source>
        <dbReference type="Proteomes" id="UP000029846"/>
    </source>
</evidence>
<evidence type="ECO:0000313" key="8">
    <source>
        <dbReference type="Proteomes" id="UP000182312"/>
    </source>
</evidence>
<dbReference type="InterPro" id="IPR036291">
    <property type="entry name" value="NAD(P)-bd_dom_sf"/>
</dbReference>
<evidence type="ECO:0000256" key="2">
    <source>
        <dbReference type="PIRSR" id="PIRSR000105-1"/>
    </source>
</evidence>
<evidence type="ECO:0000313" key="6">
    <source>
        <dbReference type="EMBL" id="SFA39900.1"/>
    </source>
</evidence>
<reference evidence="6 8" key="3">
    <citation type="submission" date="2016-10" db="EMBL/GenBank/DDBJ databases">
        <authorList>
            <person name="de Groot N.N."/>
        </authorList>
    </citation>
    <scope>NUCLEOTIDE SEQUENCE [LARGE SCALE GENOMIC DNA]</scope>
    <source>
        <strain evidence="6 8">CGMCC 1.6117</strain>
    </source>
</reference>
<dbReference type="Pfam" id="PF00725">
    <property type="entry name" value="3HCDH"/>
    <property type="match status" value="1"/>
</dbReference>
<reference evidence="5 7" key="2">
    <citation type="submission" date="2014-10" db="EMBL/GenBank/DDBJ databases">
        <title>Paracoccus sanguinis sp. nov., isolated from clinical specimens of New York State patients.</title>
        <authorList>
            <person name="Mingle L.A."/>
            <person name="Cole J.A."/>
            <person name="Lapierre P."/>
            <person name="Musser K.A."/>
        </authorList>
    </citation>
    <scope>NUCLEOTIDE SEQUENCE [LARGE SCALE GENOMIC DNA]</scope>
    <source>
        <strain evidence="5 7">JCM 14014</strain>
    </source>
</reference>
<dbReference type="SUPFAM" id="SSF51735">
    <property type="entry name" value="NAD(P)-binding Rossmann-fold domains"/>
    <property type="match status" value="1"/>
</dbReference>
<dbReference type="OrthoDB" id="9803287at2"/>
<keyword evidence="7" id="KW-1185">Reference proteome</keyword>
<dbReference type="Pfam" id="PF02737">
    <property type="entry name" value="3HCDH_N"/>
    <property type="match status" value="1"/>
</dbReference>
<dbReference type="InterPro" id="IPR022694">
    <property type="entry name" value="3-OHacyl-CoA_DH"/>
</dbReference>
<dbReference type="InterPro" id="IPR006176">
    <property type="entry name" value="3-OHacyl-CoA_DH_NAD-bd"/>
</dbReference>
<accession>A0A099F4C2</accession>
<dbReference type="EMBL" id="JRKN01000008">
    <property type="protein sequence ID" value="KGJ05036.1"/>
    <property type="molecule type" value="Genomic_DNA"/>
</dbReference>
<dbReference type="GO" id="GO:0070403">
    <property type="term" value="F:NAD+ binding"/>
    <property type="evidence" value="ECO:0007669"/>
    <property type="project" value="InterPro"/>
</dbReference>
<evidence type="ECO:0000256" key="1">
    <source>
        <dbReference type="ARBA" id="ARBA00023002"/>
    </source>
</evidence>
<gene>
    <name evidence="5" type="ORF">IT41_08455</name>
    <name evidence="6" type="ORF">SAMN04487972_101376</name>
</gene>
<dbReference type="Proteomes" id="UP000029846">
    <property type="component" value="Unassembled WGS sequence"/>
</dbReference>
<dbReference type="AlphaFoldDB" id="A0A099F4C2"/>
<evidence type="ECO:0000259" key="3">
    <source>
        <dbReference type="Pfam" id="PF00725"/>
    </source>
</evidence>
<dbReference type="Proteomes" id="UP000182312">
    <property type="component" value="Unassembled WGS sequence"/>
</dbReference>
<dbReference type="eggNOG" id="COG1250">
    <property type="taxonomic scope" value="Bacteria"/>
</dbReference>
<dbReference type="PANTHER" id="PTHR48075">
    <property type="entry name" value="3-HYDROXYACYL-COA DEHYDROGENASE FAMILY PROTEIN"/>
    <property type="match status" value="1"/>
</dbReference>
<name>A0A099F4C2_9RHOB</name>
<dbReference type="GO" id="GO:0008691">
    <property type="term" value="F:3-hydroxybutyryl-CoA dehydrogenase activity"/>
    <property type="evidence" value="ECO:0007669"/>
    <property type="project" value="UniProtKB-EC"/>
</dbReference>
<sequence length="287" mass="31923">MINKILVAGGGVMGSQVAWQAAMHGKQVTVYDMFEAGLERCRAFHAGYAKQFREQRGADPAEVEAALARLSYSTDLAAVQDADLVIEQVPEDLEIKRDFWHKVSSLAPERTIFATNTSSLLPSDMLEFVDRPGKFLTLHFCAPVWDANIAEIMMTPRTDPQYRDQLVELAPEMGLVPIVLQKEQPGYVLNSLLIPFLMAALELVRDGVADPASIDKVWHICNRSEIGPLQMMDIVGMNVGFHILEAQAKADGDPRAKSLAEYLKTEFIDKGRMGLETGRGFYDYDKS</sequence>
<protein>
    <submittedName>
        <fullName evidence="5">3-hydroxybutyryl-CoA dehydrogenase</fullName>
        <ecNumber evidence="5">1.1.1.157</ecNumber>
    </submittedName>
</protein>
<keyword evidence="1 5" id="KW-0560">Oxidoreductase</keyword>
<reference evidence="5 7" key="1">
    <citation type="submission" date="2014-09" db="EMBL/GenBank/DDBJ databases">
        <authorList>
            <person name="McGinnis J.M."/>
            <person name="Wolfgang W.J."/>
        </authorList>
    </citation>
    <scope>NUCLEOTIDE SEQUENCE [LARGE SCALE GENOMIC DNA]</scope>
    <source>
        <strain evidence="5 7">JCM 14014</strain>
    </source>
</reference>
<dbReference type="EC" id="1.1.1.157" evidence="5"/>
<evidence type="ECO:0000259" key="4">
    <source>
        <dbReference type="Pfam" id="PF02737"/>
    </source>
</evidence>
<dbReference type="EMBL" id="FOJO01000001">
    <property type="protein sequence ID" value="SFA39900.1"/>
    <property type="molecule type" value="Genomic_DNA"/>
</dbReference>
<evidence type="ECO:0000313" key="5">
    <source>
        <dbReference type="EMBL" id="KGJ05036.1"/>
    </source>
</evidence>